<evidence type="ECO:0000313" key="3">
    <source>
        <dbReference type="Proteomes" id="UP001303046"/>
    </source>
</evidence>
<evidence type="ECO:0000256" key="1">
    <source>
        <dbReference type="SAM" id="SignalP"/>
    </source>
</evidence>
<sequence length="130" mass="15104">MKQLIFALLLVLTVLLAVQSAPLDDIRPRRDLKELERIMKEMVESHGIIHRASRSRQSWVFNSYTEVEAFAPKRTGFIMMKFAKTEQKESPIKCRAGRNFLEELHEYKFQLQSGISAKEKKIGHKIESSI</sequence>
<organism evidence="2 3">
    <name type="scientific">Necator americanus</name>
    <name type="common">Human hookworm</name>
    <dbReference type="NCBI Taxonomy" id="51031"/>
    <lineage>
        <taxon>Eukaryota</taxon>
        <taxon>Metazoa</taxon>
        <taxon>Ecdysozoa</taxon>
        <taxon>Nematoda</taxon>
        <taxon>Chromadorea</taxon>
        <taxon>Rhabditida</taxon>
        <taxon>Rhabditina</taxon>
        <taxon>Rhabditomorpha</taxon>
        <taxon>Strongyloidea</taxon>
        <taxon>Ancylostomatidae</taxon>
        <taxon>Bunostominae</taxon>
        <taxon>Necator</taxon>
    </lineage>
</organism>
<proteinExistence type="predicted"/>
<name>A0ABR1E3E3_NECAM</name>
<keyword evidence="1" id="KW-0732">Signal</keyword>
<dbReference type="Proteomes" id="UP001303046">
    <property type="component" value="Unassembled WGS sequence"/>
</dbReference>
<dbReference type="EMBL" id="JAVFWL010000005">
    <property type="protein sequence ID" value="KAK6757153.1"/>
    <property type="molecule type" value="Genomic_DNA"/>
</dbReference>
<feature type="signal peptide" evidence="1">
    <location>
        <begin position="1"/>
        <end position="20"/>
    </location>
</feature>
<feature type="chain" id="PRO_5045167742" evidence="1">
    <location>
        <begin position="21"/>
        <end position="130"/>
    </location>
</feature>
<evidence type="ECO:0000313" key="2">
    <source>
        <dbReference type="EMBL" id="KAK6757153.1"/>
    </source>
</evidence>
<keyword evidence="3" id="KW-1185">Reference proteome</keyword>
<comment type="caution">
    <text evidence="2">The sequence shown here is derived from an EMBL/GenBank/DDBJ whole genome shotgun (WGS) entry which is preliminary data.</text>
</comment>
<reference evidence="2 3" key="1">
    <citation type="submission" date="2023-08" db="EMBL/GenBank/DDBJ databases">
        <title>A Necator americanus chromosomal reference genome.</title>
        <authorList>
            <person name="Ilik V."/>
            <person name="Petrzelkova K.J."/>
            <person name="Pardy F."/>
            <person name="Fuh T."/>
            <person name="Niatou-Singa F.S."/>
            <person name="Gouil Q."/>
            <person name="Baker L."/>
            <person name="Ritchie M.E."/>
            <person name="Jex A.R."/>
            <person name="Gazzola D."/>
            <person name="Li H."/>
            <person name="Toshio Fujiwara R."/>
            <person name="Zhan B."/>
            <person name="Aroian R.V."/>
            <person name="Pafco B."/>
            <person name="Schwarz E.M."/>
        </authorList>
    </citation>
    <scope>NUCLEOTIDE SEQUENCE [LARGE SCALE GENOMIC DNA]</scope>
    <source>
        <strain evidence="2 3">Aroian</strain>
        <tissue evidence="2">Whole animal</tissue>
    </source>
</reference>
<accession>A0ABR1E3E3</accession>
<gene>
    <name evidence="2" type="primary">Necator_chrV.g19942</name>
    <name evidence="2" type="ORF">RB195_015150</name>
</gene>
<protein>
    <submittedName>
        <fullName evidence="2">Uncharacterized protein</fullName>
    </submittedName>
</protein>